<feature type="transmembrane region" description="Helical" evidence="7">
    <location>
        <begin position="209"/>
        <end position="226"/>
    </location>
</feature>
<accession>A0A2V3IU71</accession>
<evidence type="ECO:0000256" key="6">
    <source>
        <dbReference type="SAM" id="MobiDB-lite"/>
    </source>
</evidence>
<dbReference type="SUPFAM" id="SSF103473">
    <property type="entry name" value="MFS general substrate transporter"/>
    <property type="match status" value="1"/>
</dbReference>
<feature type="compositionally biased region" description="Polar residues" evidence="6">
    <location>
        <begin position="349"/>
        <end position="360"/>
    </location>
</feature>
<feature type="compositionally biased region" description="Low complexity" evidence="6">
    <location>
        <begin position="35"/>
        <end position="44"/>
    </location>
</feature>
<dbReference type="PANTHER" id="PTHR19432:SF35">
    <property type="entry name" value="SOLUTE CARRIER FAMILY 45 MEMBER 3 ISOFORM X1"/>
    <property type="match status" value="1"/>
</dbReference>
<feature type="transmembrane region" description="Helical" evidence="7">
    <location>
        <begin position="503"/>
        <end position="527"/>
    </location>
</feature>
<feature type="compositionally biased region" description="Pro residues" evidence="6">
    <location>
        <begin position="17"/>
        <end position="34"/>
    </location>
</feature>
<feature type="transmembrane region" description="Helical" evidence="7">
    <location>
        <begin position="167"/>
        <end position="188"/>
    </location>
</feature>
<sequence length="587" mass="63784">MTPEHTSLAPEVSPTSPSSPPLSPPPLSPTPQPSPETEQPPQQTRKPLTQHDQTIEPAARQAVSRSRMYMMVLADFGLAFVWLCKYAVATPYFQHSLKAGPFLSHLVWIMGPLSGLIVAPVVGVLSDRCTSSFGRRRPFILMGTIFCIIGMNVFANAATLSFGILPIARIVAVLAFGVLDFATNAIMFPSRALFGDLLPPEQQHPVQSAAAVVASMAEICGGVYIYSWKDPVTNVSRIFAVASILLAASCTVSLITCRETPFVPDDTSEHSTEQTLMEEGRVQSTAHSSESPTAHTAQTLDENPDDNAPESSNEKSEGRSNEQDVDDSEIENDDFDHADENTLALPVSQPDQTDSSNENPYQPDPPEAPAKEPLARSTLRETIRKTIAQFPRPLIKVGIVYAFAWFMWFSSLPYYSQWLGVDVLQGDPHAEPSTPAAIRYQHGVSVFSVANVAKALLAMLFSFYYPRIIEFVGAVGERMVFGLSFLVFSSVLFSCAYTKDVFIAAAVIAIGSVPFIVTQTIPIAIVVQRYPENLASNLGVMNLFCVVPQLIDTLYTGKVAEIGGESTVLRVASGWGFAAAFTAFCFL</sequence>
<evidence type="ECO:0000256" key="3">
    <source>
        <dbReference type="ARBA" id="ARBA00022692"/>
    </source>
</evidence>
<feature type="transmembrane region" description="Helical" evidence="7">
    <location>
        <begin position="69"/>
        <end position="93"/>
    </location>
</feature>
<name>A0A2V3IU71_9FLOR</name>
<evidence type="ECO:0000256" key="5">
    <source>
        <dbReference type="ARBA" id="ARBA00023136"/>
    </source>
</evidence>
<dbReference type="EMBL" id="NBIV01000055">
    <property type="protein sequence ID" value="PXF45688.1"/>
    <property type="molecule type" value="Genomic_DNA"/>
</dbReference>
<feature type="transmembrane region" description="Helical" evidence="7">
    <location>
        <begin position="138"/>
        <end position="155"/>
    </location>
</feature>
<feature type="transmembrane region" description="Helical" evidence="7">
    <location>
        <begin position="444"/>
        <end position="466"/>
    </location>
</feature>
<keyword evidence="3 7" id="KW-0812">Transmembrane</keyword>
<evidence type="ECO:0000313" key="9">
    <source>
        <dbReference type="Proteomes" id="UP000247409"/>
    </source>
</evidence>
<evidence type="ECO:0000256" key="4">
    <source>
        <dbReference type="ARBA" id="ARBA00022989"/>
    </source>
</evidence>
<feature type="transmembrane region" description="Helical" evidence="7">
    <location>
        <begin position="238"/>
        <end position="257"/>
    </location>
</feature>
<evidence type="ECO:0000313" key="8">
    <source>
        <dbReference type="EMBL" id="PXF45688.1"/>
    </source>
</evidence>
<evidence type="ECO:0000256" key="1">
    <source>
        <dbReference type="ARBA" id="ARBA00004141"/>
    </source>
</evidence>
<dbReference type="InterPro" id="IPR036259">
    <property type="entry name" value="MFS_trans_sf"/>
</dbReference>
<feature type="transmembrane region" description="Helical" evidence="7">
    <location>
        <begin position="394"/>
        <end position="415"/>
    </location>
</feature>
<keyword evidence="4 7" id="KW-1133">Transmembrane helix</keyword>
<feature type="region of interest" description="Disordered" evidence="6">
    <location>
        <begin position="1"/>
        <end position="59"/>
    </location>
</feature>
<keyword evidence="9" id="KW-1185">Reference proteome</keyword>
<comment type="subcellular location">
    <subcellularLocation>
        <location evidence="1">Membrane</location>
        <topology evidence="1">Multi-pass membrane protein</topology>
    </subcellularLocation>
</comment>
<feature type="transmembrane region" description="Helical" evidence="7">
    <location>
        <begin position="478"/>
        <end position="497"/>
    </location>
</feature>
<feature type="compositionally biased region" description="Polar residues" evidence="6">
    <location>
        <begin position="282"/>
        <end position="301"/>
    </location>
</feature>
<feature type="region of interest" description="Disordered" evidence="6">
    <location>
        <begin position="261"/>
        <end position="333"/>
    </location>
</feature>
<comment type="caution">
    <text evidence="8">The sequence shown here is derived from an EMBL/GenBank/DDBJ whole genome shotgun (WGS) entry which is preliminary data.</text>
</comment>
<keyword evidence="2" id="KW-0813">Transport</keyword>
<dbReference type="InterPro" id="IPR011701">
    <property type="entry name" value="MFS"/>
</dbReference>
<feature type="region of interest" description="Disordered" evidence="6">
    <location>
        <begin position="346"/>
        <end position="374"/>
    </location>
</feature>
<evidence type="ECO:0000256" key="7">
    <source>
        <dbReference type="SAM" id="Phobius"/>
    </source>
</evidence>
<dbReference type="OrthoDB" id="4344at2759"/>
<dbReference type="AlphaFoldDB" id="A0A2V3IU71"/>
<feature type="compositionally biased region" description="Basic and acidic residues" evidence="6">
    <location>
        <begin position="312"/>
        <end position="322"/>
    </location>
</feature>
<feature type="transmembrane region" description="Helical" evidence="7">
    <location>
        <begin position="105"/>
        <end position="126"/>
    </location>
</feature>
<reference evidence="8 9" key="1">
    <citation type="journal article" date="2018" name="Mol. Biol. Evol.">
        <title>Analysis of the draft genome of the red seaweed Gracilariopsis chorda provides insights into genome size evolution in Rhodophyta.</title>
        <authorList>
            <person name="Lee J."/>
            <person name="Yang E.C."/>
            <person name="Graf L."/>
            <person name="Yang J.H."/>
            <person name="Qiu H."/>
            <person name="Zel Zion U."/>
            <person name="Chan C.X."/>
            <person name="Stephens T.G."/>
            <person name="Weber A.P.M."/>
            <person name="Boo G.H."/>
            <person name="Boo S.M."/>
            <person name="Kim K.M."/>
            <person name="Shin Y."/>
            <person name="Jung M."/>
            <person name="Lee S.J."/>
            <person name="Yim H.S."/>
            <person name="Lee J.H."/>
            <person name="Bhattacharya D."/>
            <person name="Yoon H.S."/>
        </authorList>
    </citation>
    <scope>NUCLEOTIDE SEQUENCE [LARGE SCALE GENOMIC DNA]</scope>
    <source>
        <strain evidence="8 9">SKKU-2015</strain>
        <tissue evidence="8">Whole body</tissue>
    </source>
</reference>
<dbReference type="GO" id="GO:0016020">
    <property type="term" value="C:membrane"/>
    <property type="evidence" value="ECO:0007669"/>
    <property type="project" value="UniProtKB-SubCell"/>
</dbReference>
<gene>
    <name evidence="8" type="ORF">BWQ96_04592</name>
</gene>
<keyword evidence="5 7" id="KW-0472">Membrane</keyword>
<dbReference type="Gene3D" id="1.20.1250.20">
    <property type="entry name" value="MFS general substrate transporter like domains"/>
    <property type="match status" value="2"/>
</dbReference>
<protein>
    <submittedName>
        <fullName evidence="8">Sucrose transport protein SUT4</fullName>
    </submittedName>
</protein>
<evidence type="ECO:0000256" key="2">
    <source>
        <dbReference type="ARBA" id="ARBA00022448"/>
    </source>
</evidence>
<dbReference type="Proteomes" id="UP000247409">
    <property type="component" value="Unassembled WGS sequence"/>
</dbReference>
<dbReference type="PANTHER" id="PTHR19432">
    <property type="entry name" value="SUGAR TRANSPORTER"/>
    <property type="match status" value="1"/>
</dbReference>
<dbReference type="Pfam" id="PF07690">
    <property type="entry name" value="MFS_1"/>
    <property type="match status" value="1"/>
</dbReference>
<dbReference type="GO" id="GO:0008506">
    <property type="term" value="F:sucrose:proton symporter activity"/>
    <property type="evidence" value="ECO:0007669"/>
    <property type="project" value="TreeGrafter"/>
</dbReference>
<proteinExistence type="predicted"/>
<organism evidence="8 9">
    <name type="scientific">Gracilariopsis chorda</name>
    <dbReference type="NCBI Taxonomy" id="448386"/>
    <lineage>
        <taxon>Eukaryota</taxon>
        <taxon>Rhodophyta</taxon>
        <taxon>Florideophyceae</taxon>
        <taxon>Rhodymeniophycidae</taxon>
        <taxon>Gracilariales</taxon>
        <taxon>Gracilariaceae</taxon>
        <taxon>Gracilariopsis</taxon>
    </lineage>
</organism>
<feature type="compositionally biased region" description="Acidic residues" evidence="6">
    <location>
        <begin position="323"/>
        <end position="333"/>
    </location>
</feature>